<dbReference type="Proteomes" id="UP000403266">
    <property type="component" value="Unassembled WGS sequence"/>
</dbReference>
<reference evidence="1 2" key="1">
    <citation type="journal article" date="2019" name="Syst. Appl. Microbiol.">
        <title>Microvirga tunisiensis sp. nov., a root nodule symbiotic bacterium isolated from Lupinus micranthus and L. luteus grown in Northern Tunisia.</title>
        <authorList>
            <person name="Msaddak A."/>
            <person name="Rejili M."/>
            <person name="Duran D."/>
            <person name="Mars M."/>
            <person name="Palacios J.M."/>
            <person name="Ruiz-Argueso T."/>
            <person name="Rey L."/>
            <person name="Imperial J."/>
        </authorList>
    </citation>
    <scope>NUCLEOTIDE SEQUENCE [LARGE SCALE GENOMIC DNA]</scope>
    <source>
        <strain evidence="1 2">Lmie10</strain>
    </source>
</reference>
<dbReference type="EMBL" id="VOSK01000624">
    <property type="protein sequence ID" value="MPR31308.1"/>
    <property type="molecule type" value="Genomic_DNA"/>
</dbReference>
<gene>
    <name evidence="1" type="ORF">FS320_42140</name>
</gene>
<organism evidence="1 2">
    <name type="scientific">Microvirga tunisiensis</name>
    <dbReference type="NCBI Taxonomy" id="2108360"/>
    <lineage>
        <taxon>Bacteria</taxon>
        <taxon>Pseudomonadati</taxon>
        <taxon>Pseudomonadota</taxon>
        <taxon>Alphaproteobacteria</taxon>
        <taxon>Hyphomicrobiales</taxon>
        <taxon>Methylobacteriaceae</taxon>
        <taxon>Microvirga</taxon>
    </lineage>
</organism>
<dbReference type="RefSeq" id="WP_152718488.1">
    <property type="nucleotide sequence ID" value="NZ_VOSJ01000665.1"/>
</dbReference>
<dbReference type="AlphaFoldDB" id="A0A5N7MWM3"/>
<name>A0A5N7MWM3_9HYPH</name>
<protein>
    <submittedName>
        <fullName evidence="1">Uncharacterized protein</fullName>
    </submittedName>
</protein>
<comment type="caution">
    <text evidence="1">The sequence shown here is derived from an EMBL/GenBank/DDBJ whole genome shotgun (WGS) entry which is preliminary data.</text>
</comment>
<proteinExistence type="predicted"/>
<sequence>MQGTPGKAASWQMTVDLAKTEGQRFDLLRATFEPGNPVPQIGKPVLLPGMHDSVPVQVCVENVLIMFPYGNESNAVVVAVNFGEKNVSYSLAGPLDKGQLLA</sequence>
<accession>A0A5N7MWM3</accession>
<keyword evidence="2" id="KW-1185">Reference proteome</keyword>
<evidence type="ECO:0000313" key="1">
    <source>
        <dbReference type="EMBL" id="MPR31308.1"/>
    </source>
</evidence>
<evidence type="ECO:0000313" key="2">
    <source>
        <dbReference type="Proteomes" id="UP000403266"/>
    </source>
</evidence>